<sequence>MKKILNTTILFLVLIAGSLVSSSCTNLSPEKTFEIAVLNSNLLSRFGSKEINEKLQSEAQIYDENQKKMVPSSYYDSFKYDITNLETRFQTIKDIAEDDDNKELLQASKDLFAYAIAKQKEGYLPIAKLKDEKASQEQIQKAIADFDASTQSEIDAKFTKLMNVAQAYVDKHDINAKIGI</sequence>
<reference evidence="2 3" key="1">
    <citation type="submission" date="2024-02" db="EMBL/GenBank/DDBJ databases">
        <title>complete genome of Flavobacterium ginsenosidimutans Str. YTB16.</title>
        <authorList>
            <person name="Wang Q."/>
        </authorList>
    </citation>
    <scope>NUCLEOTIDE SEQUENCE [LARGE SCALE GENOMIC DNA]</scope>
    <source>
        <strain evidence="2 3">YTB16</strain>
    </source>
</reference>
<evidence type="ECO:0000256" key="1">
    <source>
        <dbReference type="SAM" id="SignalP"/>
    </source>
</evidence>
<gene>
    <name evidence="2" type="ORF">V6624_10490</name>
</gene>
<accession>A0ABZ2QCG5</accession>
<dbReference type="Proteomes" id="UP001447857">
    <property type="component" value="Chromosome"/>
</dbReference>
<proteinExistence type="predicted"/>
<dbReference type="PROSITE" id="PS51257">
    <property type="entry name" value="PROKAR_LIPOPROTEIN"/>
    <property type="match status" value="1"/>
</dbReference>
<name>A0ABZ2QCG5_9FLAO</name>
<feature type="chain" id="PRO_5046056720" description="Lipoprotein" evidence="1">
    <location>
        <begin position="23"/>
        <end position="180"/>
    </location>
</feature>
<dbReference type="EMBL" id="CP147988">
    <property type="protein sequence ID" value="WXK52059.1"/>
    <property type="molecule type" value="Genomic_DNA"/>
</dbReference>
<evidence type="ECO:0008006" key="4">
    <source>
        <dbReference type="Google" id="ProtNLM"/>
    </source>
</evidence>
<keyword evidence="1" id="KW-0732">Signal</keyword>
<protein>
    <recommendedName>
        <fullName evidence="4">Lipoprotein</fullName>
    </recommendedName>
</protein>
<keyword evidence="3" id="KW-1185">Reference proteome</keyword>
<evidence type="ECO:0000313" key="3">
    <source>
        <dbReference type="Proteomes" id="UP001447857"/>
    </source>
</evidence>
<evidence type="ECO:0000313" key="2">
    <source>
        <dbReference type="EMBL" id="WXK52059.1"/>
    </source>
</evidence>
<dbReference type="RefSeq" id="WP_338841710.1">
    <property type="nucleotide sequence ID" value="NZ_CP147988.1"/>
</dbReference>
<feature type="signal peptide" evidence="1">
    <location>
        <begin position="1"/>
        <end position="22"/>
    </location>
</feature>
<organism evidence="2 3">
    <name type="scientific">Flavobacterium ginsenosidimutans</name>
    <dbReference type="NCBI Taxonomy" id="687844"/>
    <lineage>
        <taxon>Bacteria</taxon>
        <taxon>Pseudomonadati</taxon>
        <taxon>Bacteroidota</taxon>
        <taxon>Flavobacteriia</taxon>
        <taxon>Flavobacteriales</taxon>
        <taxon>Flavobacteriaceae</taxon>
        <taxon>Flavobacterium</taxon>
    </lineage>
</organism>